<dbReference type="AlphaFoldDB" id="A0A5C5WX77"/>
<name>A0A5C5WX77_9PLAN</name>
<reference evidence="2 3" key="1">
    <citation type="submission" date="2019-02" db="EMBL/GenBank/DDBJ databases">
        <title>Deep-cultivation of Planctomycetes and their phenomic and genomic characterization uncovers novel biology.</title>
        <authorList>
            <person name="Wiegand S."/>
            <person name="Jogler M."/>
            <person name="Boedeker C."/>
            <person name="Pinto D."/>
            <person name="Vollmers J."/>
            <person name="Rivas-Marin E."/>
            <person name="Kohn T."/>
            <person name="Peeters S.H."/>
            <person name="Heuer A."/>
            <person name="Rast P."/>
            <person name="Oberbeckmann S."/>
            <person name="Bunk B."/>
            <person name="Jeske O."/>
            <person name="Meyerdierks A."/>
            <person name="Storesund J.E."/>
            <person name="Kallscheuer N."/>
            <person name="Luecker S."/>
            <person name="Lage O.M."/>
            <person name="Pohl T."/>
            <person name="Merkel B.J."/>
            <person name="Hornburger P."/>
            <person name="Mueller R.-W."/>
            <person name="Bruemmer F."/>
            <person name="Labrenz M."/>
            <person name="Spormann A.M."/>
            <person name="Op Den Camp H."/>
            <person name="Overmann J."/>
            <person name="Amann R."/>
            <person name="Jetten M.S.M."/>
            <person name="Mascher T."/>
            <person name="Medema M.H."/>
            <person name="Devos D.P."/>
            <person name="Kaster A.-K."/>
            <person name="Ovreas L."/>
            <person name="Rohde M."/>
            <person name="Galperin M.Y."/>
            <person name="Jogler C."/>
        </authorList>
    </citation>
    <scope>NUCLEOTIDE SEQUENCE [LARGE SCALE GENOMIC DNA]</scope>
    <source>
        <strain evidence="2 3">KOR42</strain>
    </source>
</reference>
<feature type="chain" id="PRO_5023083173" evidence="1">
    <location>
        <begin position="21"/>
        <end position="293"/>
    </location>
</feature>
<evidence type="ECO:0000256" key="1">
    <source>
        <dbReference type="SAM" id="SignalP"/>
    </source>
</evidence>
<dbReference type="Gene3D" id="3.20.20.150">
    <property type="entry name" value="Divalent-metal-dependent TIM barrel enzymes"/>
    <property type="match status" value="1"/>
</dbReference>
<keyword evidence="2" id="KW-0413">Isomerase</keyword>
<proteinExistence type="predicted"/>
<sequence precursor="true">MNKILLALLIVSGLTGPLAASDLFDRSNLAAWCIVPFDARNRSSEERAEMVAKLGIHRIAYDWRAKHVPEFEREIVAYQKHGIEFFAFWGVQDDALRLFEKYKLHPQLWIMMKGTGETQEARIKSAAKGLQPILAKAKAIGSRVGIYNHGGWGGEPVNMVAVCEYLKKNRGADNIGIVCNLHHGHTHLDRLPKALEAMKPWLLCFNLNGMDIDGEAKGRKILPLGVGTQDVKVLRQIRASSYSGPIGILNHTQEDAEGPLLDNLDGLQWLMPQLDEQAPGAKPKYRTWRERKK</sequence>
<accession>A0A5C5WX77</accession>
<dbReference type="RefSeq" id="WP_197441179.1">
    <property type="nucleotide sequence ID" value="NZ_SIHI01000005.1"/>
</dbReference>
<comment type="caution">
    <text evidence="2">The sequence shown here is derived from an EMBL/GenBank/DDBJ whole genome shotgun (WGS) entry which is preliminary data.</text>
</comment>
<dbReference type="EMBL" id="SIHI01000005">
    <property type="protein sequence ID" value="TWT55327.1"/>
    <property type="molecule type" value="Genomic_DNA"/>
</dbReference>
<dbReference type="GO" id="GO:0016853">
    <property type="term" value="F:isomerase activity"/>
    <property type="evidence" value="ECO:0007669"/>
    <property type="project" value="UniProtKB-KW"/>
</dbReference>
<keyword evidence="1" id="KW-0732">Signal</keyword>
<organism evidence="2 3">
    <name type="scientific">Thalassoglobus neptunius</name>
    <dbReference type="NCBI Taxonomy" id="1938619"/>
    <lineage>
        <taxon>Bacteria</taxon>
        <taxon>Pseudomonadati</taxon>
        <taxon>Planctomycetota</taxon>
        <taxon>Planctomycetia</taxon>
        <taxon>Planctomycetales</taxon>
        <taxon>Planctomycetaceae</taxon>
        <taxon>Thalassoglobus</taxon>
    </lineage>
</organism>
<dbReference type="SUPFAM" id="SSF51658">
    <property type="entry name" value="Xylose isomerase-like"/>
    <property type="match status" value="1"/>
</dbReference>
<feature type="signal peptide" evidence="1">
    <location>
        <begin position="1"/>
        <end position="20"/>
    </location>
</feature>
<protein>
    <submittedName>
        <fullName evidence="2">Xylose isomerase-like TIM barrel</fullName>
    </submittedName>
</protein>
<keyword evidence="3" id="KW-1185">Reference proteome</keyword>
<gene>
    <name evidence="2" type="ORF">KOR42_29550</name>
</gene>
<dbReference type="InterPro" id="IPR036237">
    <property type="entry name" value="Xyl_isomerase-like_sf"/>
</dbReference>
<evidence type="ECO:0000313" key="3">
    <source>
        <dbReference type="Proteomes" id="UP000317243"/>
    </source>
</evidence>
<evidence type="ECO:0000313" key="2">
    <source>
        <dbReference type="EMBL" id="TWT55327.1"/>
    </source>
</evidence>
<dbReference type="Proteomes" id="UP000317243">
    <property type="component" value="Unassembled WGS sequence"/>
</dbReference>